<name>A0ABQ2HPW5_9BACT</name>
<dbReference type="EMBL" id="BMLI01000001">
    <property type="protein sequence ID" value="GGM86660.1"/>
    <property type="molecule type" value="Genomic_DNA"/>
</dbReference>
<dbReference type="Proteomes" id="UP000632339">
    <property type="component" value="Unassembled WGS sequence"/>
</dbReference>
<comment type="caution">
    <text evidence="1">The sequence shown here is derived from an EMBL/GenBank/DDBJ whole genome shotgun (WGS) entry which is preliminary data.</text>
</comment>
<dbReference type="PANTHER" id="PTHR34817:SF2">
    <property type="entry name" value="NUCLEOTIDYLTRANSFERASE"/>
    <property type="match status" value="1"/>
</dbReference>
<evidence type="ECO:0008006" key="3">
    <source>
        <dbReference type="Google" id="ProtNLM"/>
    </source>
</evidence>
<dbReference type="RefSeq" id="WP_019944182.1">
    <property type="nucleotide sequence ID" value="NZ_BMLI01000001.1"/>
</dbReference>
<proteinExistence type="predicted"/>
<organism evidence="1 2">
    <name type="scientific">Dyadobacter beijingensis</name>
    <dbReference type="NCBI Taxonomy" id="365489"/>
    <lineage>
        <taxon>Bacteria</taxon>
        <taxon>Pseudomonadati</taxon>
        <taxon>Bacteroidota</taxon>
        <taxon>Cytophagia</taxon>
        <taxon>Cytophagales</taxon>
        <taxon>Spirosomataceae</taxon>
        <taxon>Dyadobacter</taxon>
    </lineage>
</organism>
<dbReference type="Pfam" id="PF10127">
    <property type="entry name" value="RlaP"/>
    <property type="match status" value="1"/>
</dbReference>
<dbReference type="InterPro" id="IPR018775">
    <property type="entry name" value="RlaP"/>
</dbReference>
<keyword evidence="2" id="KW-1185">Reference proteome</keyword>
<evidence type="ECO:0000313" key="2">
    <source>
        <dbReference type="Proteomes" id="UP000632339"/>
    </source>
</evidence>
<accession>A0ABQ2HPW5</accession>
<dbReference type="PANTHER" id="PTHR34817">
    <property type="entry name" value="NUCLEOTIDYLTRANSFERASE"/>
    <property type="match status" value="1"/>
</dbReference>
<protein>
    <recommendedName>
        <fullName evidence="3">Nucleotidyltransferase</fullName>
    </recommendedName>
</protein>
<sequence length="259" mass="30332">MTTEIQQELSRLETQHNIQILYAVESGSRAWGFASVNSDWDVRYIYVHRPEWYLQIDDKKDNHEEILPNDIDLAGWELRKALRLFRKSNPSMLEWLDSPIVYQENFTATEKLRELKKQYFSPRSCLHHYLSMAVQNYENYLLKDMVPMKKYFYALRPVLACDWIRVTDTMAPTEFVKLLDSQVTDASLRSEIDSLLIRKSAGEELSEEPRIPLLHDFLTERIAFLKEYAKGLPPLVAADTAPLNALFRETLTEVWGVKI</sequence>
<evidence type="ECO:0000313" key="1">
    <source>
        <dbReference type="EMBL" id="GGM86660.1"/>
    </source>
</evidence>
<reference evidence="2" key="1">
    <citation type="journal article" date="2019" name="Int. J. Syst. Evol. Microbiol.">
        <title>The Global Catalogue of Microorganisms (GCM) 10K type strain sequencing project: providing services to taxonomists for standard genome sequencing and annotation.</title>
        <authorList>
            <consortium name="The Broad Institute Genomics Platform"/>
            <consortium name="The Broad Institute Genome Sequencing Center for Infectious Disease"/>
            <person name="Wu L."/>
            <person name="Ma J."/>
        </authorList>
    </citation>
    <scope>NUCLEOTIDE SEQUENCE [LARGE SCALE GENOMIC DNA]</scope>
    <source>
        <strain evidence="2">CGMCC 1.6375</strain>
    </source>
</reference>
<gene>
    <name evidence="1" type="ORF">GCM10010967_18750</name>
</gene>